<sequence>MAFITATNDRGLRARFAETVATLRDQMRERARRNAVYRQVHNELSSCTDRDLADMGFHRSQIGDIAQQAADRA</sequence>
<accession>A0A1H9WWJ0</accession>
<dbReference type="STRING" id="641238.SAMN04490244_11412"/>
<feature type="domain" description="YjiS-like" evidence="1">
    <location>
        <begin position="28"/>
        <end position="62"/>
    </location>
</feature>
<dbReference type="Pfam" id="PF06568">
    <property type="entry name" value="YjiS-like"/>
    <property type="match status" value="1"/>
</dbReference>
<dbReference type="RefSeq" id="WP_092696031.1">
    <property type="nucleotide sequence ID" value="NZ_CBDDGO010000004.1"/>
</dbReference>
<dbReference type="OrthoDB" id="8244198at2"/>
<reference evidence="2 3" key="1">
    <citation type="submission" date="2016-10" db="EMBL/GenBank/DDBJ databases">
        <authorList>
            <person name="de Groot N.N."/>
        </authorList>
    </citation>
    <scope>NUCLEOTIDE SEQUENCE [LARGE SCALE GENOMIC DNA]</scope>
    <source>
        <strain evidence="2 3">DSM 23042</strain>
    </source>
</reference>
<dbReference type="EMBL" id="FOGU01000014">
    <property type="protein sequence ID" value="SES38310.1"/>
    <property type="molecule type" value="Genomic_DNA"/>
</dbReference>
<evidence type="ECO:0000313" key="2">
    <source>
        <dbReference type="EMBL" id="SES38310.1"/>
    </source>
</evidence>
<evidence type="ECO:0000313" key="3">
    <source>
        <dbReference type="Proteomes" id="UP000198885"/>
    </source>
</evidence>
<name>A0A1H9WWJ0_9RHOB</name>
<organism evidence="2 3">
    <name type="scientific">Tranquillimonas rosea</name>
    <dbReference type="NCBI Taxonomy" id="641238"/>
    <lineage>
        <taxon>Bacteria</taxon>
        <taxon>Pseudomonadati</taxon>
        <taxon>Pseudomonadota</taxon>
        <taxon>Alphaproteobacteria</taxon>
        <taxon>Rhodobacterales</taxon>
        <taxon>Roseobacteraceae</taxon>
        <taxon>Tranquillimonas</taxon>
    </lineage>
</organism>
<evidence type="ECO:0000259" key="1">
    <source>
        <dbReference type="Pfam" id="PF06568"/>
    </source>
</evidence>
<protein>
    <recommendedName>
        <fullName evidence="1">YjiS-like domain-containing protein</fullName>
    </recommendedName>
</protein>
<keyword evidence="3" id="KW-1185">Reference proteome</keyword>
<dbReference type="AlphaFoldDB" id="A0A1H9WWJ0"/>
<gene>
    <name evidence="2" type="ORF">SAMN04490244_11412</name>
</gene>
<dbReference type="Proteomes" id="UP000198885">
    <property type="component" value="Unassembled WGS sequence"/>
</dbReference>
<dbReference type="InterPro" id="IPR009506">
    <property type="entry name" value="YjiS-like"/>
</dbReference>
<proteinExistence type="predicted"/>